<organism evidence="1 2">
    <name type="scientific">Micromonospora fulviviridis</name>
    <dbReference type="NCBI Taxonomy" id="47860"/>
    <lineage>
        <taxon>Bacteria</taxon>
        <taxon>Bacillati</taxon>
        <taxon>Actinomycetota</taxon>
        <taxon>Actinomycetes</taxon>
        <taxon>Micromonosporales</taxon>
        <taxon>Micromonosporaceae</taxon>
        <taxon>Micromonospora</taxon>
    </lineage>
</organism>
<dbReference type="InterPro" id="IPR036390">
    <property type="entry name" value="WH_DNA-bd_sf"/>
</dbReference>
<dbReference type="EMBL" id="JBEXRX010000002">
    <property type="protein sequence ID" value="MEU0150654.1"/>
    <property type="molecule type" value="Genomic_DNA"/>
</dbReference>
<evidence type="ECO:0000313" key="2">
    <source>
        <dbReference type="Proteomes" id="UP001550348"/>
    </source>
</evidence>
<keyword evidence="2" id="KW-1185">Reference proteome</keyword>
<sequence>MDDNAVSRSLHRLTKAGAIRADSKHFGSRIIKTYALADKGENYLATYEALARVFAHVNMSRDDCDGACPVHDGLGGKRAA</sequence>
<dbReference type="RefSeq" id="WP_355662857.1">
    <property type="nucleotide sequence ID" value="NZ_JBEXRX010000002.1"/>
</dbReference>
<evidence type="ECO:0000313" key="1">
    <source>
        <dbReference type="EMBL" id="MEU0150654.1"/>
    </source>
</evidence>
<accession>A0ABV2VCZ7</accession>
<name>A0ABV2VCZ7_9ACTN</name>
<reference evidence="1 2" key="1">
    <citation type="submission" date="2024-06" db="EMBL/GenBank/DDBJ databases">
        <title>The Natural Products Discovery Center: Release of the First 8490 Sequenced Strains for Exploring Actinobacteria Biosynthetic Diversity.</title>
        <authorList>
            <person name="Kalkreuter E."/>
            <person name="Kautsar S.A."/>
            <person name="Yang D."/>
            <person name="Bader C.D."/>
            <person name="Teijaro C.N."/>
            <person name="Fluegel L."/>
            <person name="Davis C.M."/>
            <person name="Simpson J.R."/>
            <person name="Lauterbach L."/>
            <person name="Steele A.D."/>
            <person name="Gui C."/>
            <person name="Meng S."/>
            <person name="Li G."/>
            <person name="Viehrig K."/>
            <person name="Ye F."/>
            <person name="Su P."/>
            <person name="Kiefer A.F."/>
            <person name="Nichols A."/>
            <person name="Cepeda A.J."/>
            <person name="Yan W."/>
            <person name="Fan B."/>
            <person name="Jiang Y."/>
            <person name="Adhikari A."/>
            <person name="Zheng C.-J."/>
            <person name="Schuster L."/>
            <person name="Cowan T.M."/>
            <person name="Smanski M.J."/>
            <person name="Chevrette M.G."/>
            <person name="De Carvalho L.P.S."/>
            <person name="Shen B."/>
        </authorList>
    </citation>
    <scope>NUCLEOTIDE SEQUENCE [LARGE SCALE GENOMIC DNA]</scope>
    <source>
        <strain evidence="1 2">NPDC006286</strain>
    </source>
</reference>
<protein>
    <recommendedName>
        <fullName evidence="3">MarR family transcriptional regulator</fullName>
    </recommendedName>
</protein>
<dbReference type="SUPFAM" id="SSF46785">
    <property type="entry name" value="Winged helix' DNA-binding domain"/>
    <property type="match status" value="1"/>
</dbReference>
<dbReference type="Proteomes" id="UP001550348">
    <property type="component" value="Unassembled WGS sequence"/>
</dbReference>
<comment type="caution">
    <text evidence="1">The sequence shown here is derived from an EMBL/GenBank/DDBJ whole genome shotgun (WGS) entry which is preliminary data.</text>
</comment>
<evidence type="ECO:0008006" key="3">
    <source>
        <dbReference type="Google" id="ProtNLM"/>
    </source>
</evidence>
<proteinExistence type="predicted"/>
<dbReference type="InterPro" id="IPR036388">
    <property type="entry name" value="WH-like_DNA-bd_sf"/>
</dbReference>
<gene>
    <name evidence="1" type="ORF">ABZ071_01760</name>
</gene>
<dbReference type="Gene3D" id="1.10.10.10">
    <property type="entry name" value="Winged helix-like DNA-binding domain superfamily/Winged helix DNA-binding domain"/>
    <property type="match status" value="1"/>
</dbReference>